<protein>
    <submittedName>
        <fullName evidence="6">L-ascorbate metabolism protein UlaG (Beta-lactamase superfamily)</fullName>
    </submittedName>
</protein>
<evidence type="ECO:0000313" key="7">
    <source>
        <dbReference type="Proteomes" id="UP000247078"/>
    </source>
</evidence>
<dbReference type="PANTHER" id="PTHR15032:SF36">
    <property type="entry name" value="METALLO-BETA-LACTAMASE DOMAIN-CONTAINING PROTEIN"/>
    <property type="match status" value="1"/>
</dbReference>
<sequence>MPKIRYNNIDNVSTDKTLKEFKQWREQRRSKVKDYSYTVPKHPPELDYLHANRAETTITWIGHSTFFIQYHGLNIVTDPVWAEKMGFQRRLGAPGIPIQDIPPLDAILISHSHYDHLHLASLRKLVTAKTLLIVPDGLKRKMVRKGFHRCHEMKWWEHITLGGVKITFVPAQHWTRRTLFDTNTSHWGGYVLEQNHPAVVPSKESAATSEGHGRGDSRAAGTVDPIETSADYSPGGPPVIYFVGDTGYFQGFKTIGERFDIGVTLMPIGAYEPEWFMTSQHVTPEEALQGFVETCSQLMVPMHYGTFKLADDTPKEALDRMEVERERLGISAERIRVLGHGETLRIRHEESKQD</sequence>
<feature type="domain" description="Metallo-beta-lactamase" evidence="5">
    <location>
        <begin position="74"/>
        <end position="199"/>
    </location>
</feature>
<evidence type="ECO:0000256" key="1">
    <source>
        <dbReference type="ARBA" id="ARBA00034221"/>
    </source>
</evidence>
<dbReference type="InterPro" id="IPR024884">
    <property type="entry name" value="NAPE-PLD"/>
</dbReference>
<name>A0A855XN91_9BACL</name>
<dbReference type="GO" id="GO:0005737">
    <property type="term" value="C:cytoplasm"/>
    <property type="evidence" value="ECO:0007669"/>
    <property type="project" value="TreeGrafter"/>
</dbReference>
<dbReference type="GO" id="GO:0070290">
    <property type="term" value="F:N-acylphosphatidylethanolamine-specific phospholipase D activity"/>
    <property type="evidence" value="ECO:0007669"/>
    <property type="project" value="InterPro"/>
</dbReference>
<evidence type="ECO:0000259" key="5">
    <source>
        <dbReference type="Pfam" id="PF12706"/>
    </source>
</evidence>
<dbReference type="InterPro" id="IPR001279">
    <property type="entry name" value="Metallo-B-lactamas"/>
</dbReference>
<reference evidence="6 7" key="1">
    <citation type="submission" date="2018-05" db="EMBL/GenBank/DDBJ databases">
        <title>Freshwater and sediment microbial communities from various areas in North America, analyzing microbe dynamics in response to fracking.</title>
        <authorList>
            <person name="Lamendella R."/>
        </authorList>
    </citation>
    <scope>NUCLEOTIDE SEQUENCE [LARGE SCALE GENOMIC DNA]</scope>
    <source>
        <strain evidence="6 7">DB-3</strain>
    </source>
</reference>
<accession>A0A855XN91</accession>
<evidence type="ECO:0000313" key="6">
    <source>
        <dbReference type="EMBL" id="PWW35171.1"/>
    </source>
</evidence>
<comment type="catalytic activity">
    <reaction evidence="1">
        <text>3',5'-cyclic CMP + H2O = CMP + H(+)</text>
        <dbReference type="Rhea" id="RHEA:72675"/>
        <dbReference type="ChEBI" id="CHEBI:15377"/>
        <dbReference type="ChEBI" id="CHEBI:15378"/>
        <dbReference type="ChEBI" id="CHEBI:58003"/>
        <dbReference type="ChEBI" id="CHEBI:60377"/>
    </reaction>
    <physiologicalReaction direction="left-to-right" evidence="1">
        <dbReference type="Rhea" id="RHEA:72676"/>
    </physiologicalReaction>
</comment>
<dbReference type="PIRSF" id="PIRSF038896">
    <property type="entry name" value="NAPE-PLD"/>
    <property type="match status" value="1"/>
</dbReference>
<proteinExistence type="predicted"/>
<dbReference type="Proteomes" id="UP000247078">
    <property type="component" value="Unassembled WGS sequence"/>
</dbReference>
<evidence type="ECO:0000256" key="2">
    <source>
        <dbReference type="ARBA" id="ARBA00034301"/>
    </source>
</evidence>
<evidence type="ECO:0000256" key="4">
    <source>
        <dbReference type="SAM" id="MobiDB-lite"/>
    </source>
</evidence>
<comment type="function">
    <text evidence="2">Counteracts the endogenous Pycsar antiviral defense system. Phosphodiesterase that enables metal-dependent hydrolysis of host cyclic nucleotide Pycsar defense signals such as cCMP and cUMP.</text>
</comment>
<dbReference type="EMBL" id="QGTZ01000013">
    <property type="protein sequence ID" value="PWW35171.1"/>
    <property type="molecule type" value="Genomic_DNA"/>
</dbReference>
<dbReference type="AlphaFoldDB" id="A0A855XN91"/>
<comment type="catalytic activity">
    <reaction evidence="3">
        <text>3',5'-cyclic UMP + H2O = UMP + H(+)</text>
        <dbReference type="Rhea" id="RHEA:70575"/>
        <dbReference type="ChEBI" id="CHEBI:15377"/>
        <dbReference type="ChEBI" id="CHEBI:15378"/>
        <dbReference type="ChEBI" id="CHEBI:57865"/>
        <dbReference type="ChEBI" id="CHEBI:184387"/>
    </reaction>
    <physiologicalReaction direction="left-to-right" evidence="3">
        <dbReference type="Rhea" id="RHEA:70576"/>
    </physiologicalReaction>
</comment>
<dbReference type="Pfam" id="PF12706">
    <property type="entry name" value="Lactamase_B_2"/>
    <property type="match status" value="2"/>
</dbReference>
<dbReference type="RefSeq" id="WP_110001616.1">
    <property type="nucleotide sequence ID" value="NZ_QGTZ01000013.1"/>
</dbReference>
<feature type="region of interest" description="Disordered" evidence="4">
    <location>
        <begin position="200"/>
        <end position="231"/>
    </location>
</feature>
<dbReference type="GO" id="GO:0008270">
    <property type="term" value="F:zinc ion binding"/>
    <property type="evidence" value="ECO:0007669"/>
    <property type="project" value="InterPro"/>
</dbReference>
<comment type="caution">
    <text evidence="6">The sequence shown here is derived from an EMBL/GenBank/DDBJ whole genome shotgun (WGS) entry which is preliminary data.</text>
</comment>
<dbReference type="Gene3D" id="3.60.15.10">
    <property type="entry name" value="Ribonuclease Z/Hydroxyacylglutathione hydrolase-like"/>
    <property type="match status" value="1"/>
</dbReference>
<feature type="domain" description="Metallo-beta-lactamase" evidence="5">
    <location>
        <begin position="240"/>
        <end position="304"/>
    </location>
</feature>
<dbReference type="PANTHER" id="PTHR15032">
    <property type="entry name" value="N-ACYL-PHOSPHATIDYLETHANOLAMINE-HYDROLYZING PHOSPHOLIPASE D"/>
    <property type="match status" value="1"/>
</dbReference>
<organism evidence="6 7">
    <name type="scientific">Paenibacillus pabuli</name>
    <dbReference type="NCBI Taxonomy" id="1472"/>
    <lineage>
        <taxon>Bacteria</taxon>
        <taxon>Bacillati</taxon>
        <taxon>Bacillota</taxon>
        <taxon>Bacilli</taxon>
        <taxon>Bacillales</taxon>
        <taxon>Paenibacillaceae</taxon>
        <taxon>Paenibacillus</taxon>
    </lineage>
</organism>
<evidence type="ECO:0000256" key="3">
    <source>
        <dbReference type="ARBA" id="ARBA00048505"/>
    </source>
</evidence>
<dbReference type="InterPro" id="IPR036866">
    <property type="entry name" value="RibonucZ/Hydroxyglut_hydro"/>
</dbReference>
<gene>
    <name evidence="6" type="ORF">DET56_113175</name>
</gene>
<dbReference type="SUPFAM" id="SSF56281">
    <property type="entry name" value="Metallo-hydrolase/oxidoreductase"/>
    <property type="match status" value="1"/>
</dbReference>